<proteinExistence type="predicted"/>
<comment type="caution">
    <text evidence="2">The sequence shown here is derived from an EMBL/GenBank/DDBJ whole genome shotgun (WGS) entry which is preliminary data.</text>
</comment>
<accession>A0A317E0U3</accession>
<gene>
    <name evidence="2" type="ORF">DKG75_16645</name>
</gene>
<evidence type="ECO:0000313" key="2">
    <source>
        <dbReference type="EMBL" id="PWR20064.1"/>
    </source>
</evidence>
<organism evidence="2 3">
    <name type="scientific">Zavarzinia compransoris</name>
    <dbReference type="NCBI Taxonomy" id="1264899"/>
    <lineage>
        <taxon>Bacteria</taxon>
        <taxon>Pseudomonadati</taxon>
        <taxon>Pseudomonadota</taxon>
        <taxon>Alphaproteobacteria</taxon>
        <taxon>Rhodospirillales</taxon>
        <taxon>Zavarziniaceae</taxon>
        <taxon>Zavarzinia</taxon>
    </lineage>
</organism>
<feature type="domain" description="TfoX N-terminal" evidence="1">
    <location>
        <begin position="15"/>
        <end position="102"/>
    </location>
</feature>
<dbReference type="AlphaFoldDB" id="A0A317E0U3"/>
<dbReference type="OrthoDB" id="214902at2"/>
<dbReference type="Pfam" id="PF04993">
    <property type="entry name" value="TfoX_N"/>
    <property type="match status" value="1"/>
</dbReference>
<dbReference type="Proteomes" id="UP000246077">
    <property type="component" value="Unassembled WGS sequence"/>
</dbReference>
<reference evidence="3" key="1">
    <citation type="submission" date="2018-05" db="EMBL/GenBank/DDBJ databases">
        <title>Zavarzinia sp. HR-AS.</title>
        <authorList>
            <person name="Lee Y."/>
            <person name="Jeon C.O."/>
        </authorList>
    </citation>
    <scope>NUCLEOTIDE SEQUENCE [LARGE SCALE GENOMIC DNA]</scope>
    <source>
        <strain evidence="3">DSM 1231</strain>
    </source>
</reference>
<evidence type="ECO:0000259" key="1">
    <source>
        <dbReference type="Pfam" id="PF04993"/>
    </source>
</evidence>
<protein>
    <submittedName>
        <fullName evidence="2">Cold-shock protein</fullName>
    </submittedName>
</protein>
<dbReference type="RefSeq" id="WP_109922278.1">
    <property type="nucleotide sequence ID" value="NZ_QGLF01000004.1"/>
</dbReference>
<dbReference type="EMBL" id="QGLF01000004">
    <property type="protein sequence ID" value="PWR20064.1"/>
    <property type="molecule type" value="Genomic_DNA"/>
</dbReference>
<dbReference type="InterPro" id="IPR007076">
    <property type="entry name" value="TfoX_N"/>
</dbReference>
<dbReference type="SUPFAM" id="SSF159894">
    <property type="entry name" value="YgaC/TfoX-N like"/>
    <property type="match status" value="1"/>
</dbReference>
<name>A0A317E0U3_9PROT</name>
<keyword evidence="3" id="KW-1185">Reference proteome</keyword>
<evidence type="ECO:0000313" key="3">
    <source>
        <dbReference type="Proteomes" id="UP000246077"/>
    </source>
</evidence>
<sequence length="109" mass="11782">MARDRGLEELVWDHLGDRPGLSAKPMFGGLAWMLHGHLLCGAREDMMMVRLGKGNDAWALALDDVETLAAGARKMPGWVAAGPDTYGDDDLRARLLDAALAFVLALPPK</sequence>